<dbReference type="CDD" id="cd17282">
    <property type="entry name" value="RMtype1_S_Eco16444ORF1681_TRD1-CR1_like"/>
    <property type="match status" value="1"/>
</dbReference>
<proteinExistence type="inferred from homology"/>
<sequence length="407" mass="45577">MSKAVPEGWAIQSLDGKVHILSGFPFKSSLFTDDSDYMGIIRIRDLEKQSIETFYAGDFEETYVISRGDILIGMDGDFNIVKWNTKNALLNQRVCKVRAETDSGFDTDFLFQSLKEDLHSINASTGATTVKHLSVKDIRGIEKAYPPLPEQQKIATILSSVDDVIEKTRTQIDKLKDLKTGMMQELLTKGIGHTEFKDSPVGRIPTAWDVVELGDIAKLERGRFSHRPRNDPHFYGGNIPFLQTGDIPKEAPQITYFSQTLNEKGLKVSKLFPKGTLVITIAATIGEIGVLEFDSCFPDSLVGIKVNQKKVKPMFILYLMRHLKSELESLAPQTAQKNINLDILQLFQIPLPSIEEQELIANSMGSVDVRLNILLEKIERIKSIKKALMQDLLTGKVRVKPNESAAI</sequence>
<dbReference type="AlphaFoldDB" id="A0A918MXY9"/>
<comment type="caution">
    <text evidence="5">The sequence shown here is derived from an EMBL/GenBank/DDBJ whole genome shotgun (WGS) entry which is preliminary data.</text>
</comment>
<gene>
    <name evidence="5" type="ORF">GCM10011450_09490</name>
</gene>
<evidence type="ECO:0000256" key="3">
    <source>
        <dbReference type="ARBA" id="ARBA00023125"/>
    </source>
</evidence>
<evidence type="ECO:0000259" key="4">
    <source>
        <dbReference type="Pfam" id="PF01420"/>
    </source>
</evidence>
<dbReference type="GO" id="GO:0003677">
    <property type="term" value="F:DNA binding"/>
    <property type="evidence" value="ECO:0007669"/>
    <property type="project" value="UniProtKB-KW"/>
</dbReference>
<keyword evidence="3" id="KW-0238">DNA-binding</keyword>
<dbReference type="PANTHER" id="PTHR30408:SF12">
    <property type="entry name" value="TYPE I RESTRICTION ENZYME MJAVIII SPECIFICITY SUBUNIT"/>
    <property type="match status" value="1"/>
</dbReference>
<feature type="domain" description="Type I restriction modification DNA specificity" evidence="4">
    <location>
        <begin position="206"/>
        <end position="382"/>
    </location>
</feature>
<evidence type="ECO:0000313" key="5">
    <source>
        <dbReference type="EMBL" id="GGW81681.1"/>
    </source>
</evidence>
<evidence type="ECO:0000256" key="2">
    <source>
        <dbReference type="ARBA" id="ARBA00022747"/>
    </source>
</evidence>
<dbReference type="CDD" id="cd17257">
    <property type="entry name" value="RMtype1_S_EcoBI-TRD1-CR1_like"/>
    <property type="match status" value="1"/>
</dbReference>
<dbReference type="Pfam" id="PF01420">
    <property type="entry name" value="Methylase_S"/>
    <property type="match status" value="2"/>
</dbReference>
<dbReference type="PANTHER" id="PTHR30408">
    <property type="entry name" value="TYPE-1 RESTRICTION ENZYME ECOKI SPECIFICITY PROTEIN"/>
    <property type="match status" value="1"/>
</dbReference>
<evidence type="ECO:0000256" key="1">
    <source>
        <dbReference type="ARBA" id="ARBA00010923"/>
    </source>
</evidence>
<dbReference type="GO" id="GO:0004519">
    <property type="term" value="F:endonuclease activity"/>
    <property type="evidence" value="ECO:0007669"/>
    <property type="project" value="UniProtKB-KW"/>
</dbReference>
<dbReference type="InterPro" id="IPR052021">
    <property type="entry name" value="Type-I_RS_S_subunit"/>
</dbReference>
<dbReference type="RefSeq" id="WP_189384305.1">
    <property type="nucleotide sequence ID" value="NZ_BAABFY010000056.1"/>
</dbReference>
<name>A0A918MXY9_9BURK</name>
<dbReference type="EMBL" id="BMYS01000004">
    <property type="protein sequence ID" value="GGW81681.1"/>
    <property type="molecule type" value="Genomic_DNA"/>
</dbReference>
<protein>
    <submittedName>
        <fullName evidence="5">Restriction endonuclease subunit S</fullName>
    </submittedName>
</protein>
<comment type="similarity">
    <text evidence="1">Belongs to the type-I restriction system S methylase family.</text>
</comment>
<reference evidence="5" key="2">
    <citation type="submission" date="2020-09" db="EMBL/GenBank/DDBJ databases">
        <authorList>
            <person name="Sun Q."/>
            <person name="Kim S."/>
        </authorList>
    </citation>
    <scope>NUCLEOTIDE SEQUENCE</scope>
    <source>
        <strain evidence="5">KCTC 23732</strain>
    </source>
</reference>
<dbReference type="InterPro" id="IPR044946">
    <property type="entry name" value="Restrct_endonuc_typeI_TRD_sf"/>
</dbReference>
<keyword evidence="6" id="KW-1185">Reference proteome</keyword>
<organism evidence="5 6">
    <name type="scientific">Advenella faeciporci</name>
    <dbReference type="NCBI Taxonomy" id="797535"/>
    <lineage>
        <taxon>Bacteria</taxon>
        <taxon>Pseudomonadati</taxon>
        <taxon>Pseudomonadota</taxon>
        <taxon>Betaproteobacteria</taxon>
        <taxon>Burkholderiales</taxon>
        <taxon>Alcaligenaceae</taxon>
    </lineage>
</organism>
<dbReference type="Gene3D" id="1.10.287.1120">
    <property type="entry name" value="Bipartite methylase S protein"/>
    <property type="match status" value="1"/>
</dbReference>
<keyword evidence="2" id="KW-0680">Restriction system</keyword>
<feature type="domain" description="Type I restriction modification DNA specificity" evidence="4">
    <location>
        <begin position="6"/>
        <end position="175"/>
    </location>
</feature>
<keyword evidence="5" id="KW-0378">Hydrolase</keyword>
<reference evidence="5" key="1">
    <citation type="journal article" date="2014" name="Int. J. Syst. Evol. Microbiol.">
        <title>Complete genome sequence of Corynebacterium casei LMG S-19264T (=DSM 44701T), isolated from a smear-ripened cheese.</title>
        <authorList>
            <consortium name="US DOE Joint Genome Institute (JGI-PGF)"/>
            <person name="Walter F."/>
            <person name="Albersmeier A."/>
            <person name="Kalinowski J."/>
            <person name="Ruckert C."/>
        </authorList>
    </citation>
    <scope>NUCLEOTIDE SEQUENCE</scope>
    <source>
        <strain evidence="5">KCTC 23732</strain>
    </source>
</reference>
<dbReference type="SUPFAM" id="SSF116734">
    <property type="entry name" value="DNA methylase specificity domain"/>
    <property type="match status" value="2"/>
</dbReference>
<evidence type="ECO:0000313" key="6">
    <source>
        <dbReference type="Proteomes" id="UP000608345"/>
    </source>
</evidence>
<dbReference type="Proteomes" id="UP000608345">
    <property type="component" value="Unassembled WGS sequence"/>
</dbReference>
<accession>A0A918MXY9</accession>
<dbReference type="GO" id="GO:0009307">
    <property type="term" value="P:DNA restriction-modification system"/>
    <property type="evidence" value="ECO:0007669"/>
    <property type="project" value="UniProtKB-KW"/>
</dbReference>
<keyword evidence="5" id="KW-0255">Endonuclease</keyword>
<dbReference type="InterPro" id="IPR000055">
    <property type="entry name" value="Restrct_endonuc_typeI_TRD"/>
</dbReference>
<dbReference type="Gene3D" id="3.90.220.20">
    <property type="entry name" value="DNA methylase specificity domains"/>
    <property type="match status" value="2"/>
</dbReference>
<keyword evidence="5" id="KW-0540">Nuclease</keyword>